<gene>
    <name evidence="7" type="ORF">TCAL_06395</name>
</gene>
<dbReference type="InterPro" id="IPR001680">
    <property type="entry name" value="WD40_rpt"/>
</dbReference>
<name>A0A553PDB3_TIGCA</name>
<dbReference type="SUPFAM" id="SSF50978">
    <property type="entry name" value="WD40 repeat-like"/>
    <property type="match status" value="1"/>
</dbReference>
<dbReference type="InterPro" id="IPR036322">
    <property type="entry name" value="WD40_repeat_dom_sf"/>
</dbReference>
<dbReference type="Proteomes" id="UP000318571">
    <property type="component" value="Chromosome 2"/>
</dbReference>
<evidence type="ECO:0000313" key="8">
    <source>
        <dbReference type="Proteomes" id="UP000318571"/>
    </source>
</evidence>
<dbReference type="GO" id="GO:0006914">
    <property type="term" value="P:autophagy"/>
    <property type="evidence" value="ECO:0007669"/>
    <property type="project" value="UniProtKB-KW"/>
</dbReference>
<proteinExistence type="inferred from homology"/>
<evidence type="ECO:0000256" key="4">
    <source>
        <dbReference type="ARBA" id="ARBA00025740"/>
    </source>
</evidence>
<comment type="similarity">
    <text evidence="4">Belongs to the WD repeat PROPPIN family.</text>
</comment>
<keyword evidence="1 5" id="KW-0853">WD repeat</keyword>
<evidence type="ECO:0000256" key="2">
    <source>
        <dbReference type="ARBA" id="ARBA00022737"/>
    </source>
</evidence>
<keyword evidence="8" id="KW-1185">Reference proteome</keyword>
<comment type="caution">
    <text evidence="7">The sequence shown here is derived from an EMBL/GenBank/DDBJ whole genome shotgun (WGS) entry which is preliminary data.</text>
</comment>
<feature type="compositionally biased region" description="Low complexity" evidence="6">
    <location>
        <begin position="287"/>
        <end position="299"/>
    </location>
</feature>
<evidence type="ECO:0000256" key="1">
    <source>
        <dbReference type="ARBA" id="ARBA00022574"/>
    </source>
</evidence>
<evidence type="ECO:0000256" key="3">
    <source>
        <dbReference type="ARBA" id="ARBA00023006"/>
    </source>
</evidence>
<dbReference type="EMBL" id="VCGU01000005">
    <property type="protein sequence ID" value="TRY75667.1"/>
    <property type="molecule type" value="Genomic_DNA"/>
</dbReference>
<evidence type="ECO:0000256" key="5">
    <source>
        <dbReference type="PROSITE-ProRule" id="PRU00221"/>
    </source>
</evidence>
<dbReference type="OMA" id="VASTIHY"/>
<dbReference type="GO" id="GO:0005737">
    <property type="term" value="C:cytoplasm"/>
    <property type="evidence" value="ECO:0007669"/>
    <property type="project" value="UniProtKB-ARBA"/>
</dbReference>
<evidence type="ECO:0000313" key="7">
    <source>
        <dbReference type="EMBL" id="TRY75667.1"/>
    </source>
</evidence>
<sequence>MSSSSPSSSIQSGDVPIYTLDNHSVKDPPLPAVASTIHYLRFNQDCTSLAVGTSRGYNLYSLSSALERLDPIHTNSAAEVKSKVRVVERLFSSSLVALVTQDEPRKLKVCHFKKGTYICGCVYNNNTILAVKLNRARVVVCVDNELFIHNIRDMHILHTIKDTPPNPKGLVALSFNCDNCFLAYPGSNTTGEVQLFDAFNLQAKIMIAAHDSPLAALAFNPSGERLATASEKGTVIRVFAVEDGSKLFEFRRGVRRCATIYCMSFSQDSHYLVLSSNTETIHVFRMQDQQQPPHSQAHQALEDTSARRQSQCSTGSGGDESWMGYFSNAVSLGASYLPAQVTDTLNQTRSFATVTVPNATFNLGTAPNTVAIATIARELRLLLASSDGYLYIYNLPGDEGGECILIKQHRIDLSPVHSTSTENLSGDVGLGVERSEPKPIRDDGHAQVHEGGSCSPASLPAVLKVNRPSSHSPPSLDDSPPPTMQRPEI</sequence>
<organism evidence="7 8">
    <name type="scientific">Tigriopus californicus</name>
    <name type="common">Marine copepod</name>
    <dbReference type="NCBI Taxonomy" id="6832"/>
    <lineage>
        <taxon>Eukaryota</taxon>
        <taxon>Metazoa</taxon>
        <taxon>Ecdysozoa</taxon>
        <taxon>Arthropoda</taxon>
        <taxon>Crustacea</taxon>
        <taxon>Multicrustacea</taxon>
        <taxon>Hexanauplia</taxon>
        <taxon>Copepoda</taxon>
        <taxon>Harpacticoida</taxon>
        <taxon>Harpacticidae</taxon>
        <taxon>Tigriopus</taxon>
    </lineage>
</organism>
<dbReference type="InterPro" id="IPR048720">
    <property type="entry name" value="PROPPIN"/>
</dbReference>
<dbReference type="PANTHER" id="PTHR11227">
    <property type="entry name" value="WD-REPEAT PROTEIN INTERACTING WITH PHOSPHOINOSIDES WIPI -RELATED"/>
    <property type="match status" value="1"/>
</dbReference>
<dbReference type="OrthoDB" id="1667587at2759"/>
<dbReference type="PROSITE" id="PS50082">
    <property type="entry name" value="WD_REPEATS_2"/>
    <property type="match status" value="1"/>
</dbReference>
<feature type="compositionally biased region" description="Basic and acidic residues" evidence="6">
    <location>
        <begin position="433"/>
        <end position="448"/>
    </location>
</feature>
<dbReference type="STRING" id="6832.A0A553PDB3"/>
<keyword evidence="3" id="KW-0072">Autophagy</keyword>
<feature type="region of interest" description="Disordered" evidence="6">
    <location>
        <begin position="287"/>
        <end position="318"/>
    </location>
</feature>
<reference evidence="7 8" key="1">
    <citation type="journal article" date="2018" name="Nat. Ecol. Evol.">
        <title>Genomic signatures of mitonuclear coevolution across populations of Tigriopus californicus.</title>
        <authorList>
            <person name="Barreto F.S."/>
            <person name="Watson E.T."/>
            <person name="Lima T.G."/>
            <person name="Willett C.S."/>
            <person name="Edmands S."/>
            <person name="Li W."/>
            <person name="Burton R.S."/>
        </authorList>
    </citation>
    <scope>NUCLEOTIDE SEQUENCE [LARGE SCALE GENOMIC DNA]</scope>
    <source>
        <strain evidence="7 8">San Diego</strain>
    </source>
</reference>
<feature type="repeat" description="WD" evidence="5">
    <location>
        <begin position="207"/>
        <end position="235"/>
    </location>
</feature>
<feature type="compositionally biased region" description="Low complexity" evidence="6">
    <location>
        <begin position="468"/>
        <end position="478"/>
    </location>
</feature>
<dbReference type="AlphaFoldDB" id="A0A553PDB3"/>
<feature type="compositionally biased region" description="Pro residues" evidence="6">
    <location>
        <begin position="479"/>
        <end position="489"/>
    </location>
</feature>
<keyword evidence="2" id="KW-0677">Repeat</keyword>
<evidence type="ECO:0000256" key="6">
    <source>
        <dbReference type="SAM" id="MobiDB-lite"/>
    </source>
</evidence>
<dbReference type="InterPro" id="IPR015943">
    <property type="entry name" value="WD40/YVTN_repeat-like_dom_sf"/>
</dbReference>
<dbReference type="SMART" id="SM00320">
    <property type="entry name" value="WD40"/>
    <property type="match status" value="2"/>
</dbReference>
<dbReference type="Pfam" id="PF21032">
    <property type="entry name" value="PROPPIN"/>
    <property type="match status" value="1"/>
</dbReference>
<accession>A0A553PDB3</accession>
<feature type="region of interest" description="Disordered" evidence="6">
    <location>
        <begin position="417"/>
        <end position="489"/>
    </location>
</feature>
<dbReference type="Gene3D" id="2.130.10.10">
    <property type="entry name" value="YVTN repeat-like/Quinoprotein amine dehydrogenase"/>
    <property type="match status" value="1"/>
</dbReference>
<protein>
    <submittedName>
        <fullName evidence="7">Uncharacterized protein</fullName>
    </submittedName>
</protein>